<feature type="compositionally biased region" description="Basic and acidic residues" evidence="1">
    <location>
        <begin position="149"/>
        <end position="164"/>
    </location>
</feature>
<feature type="compositionally biased region" description="Low complexity" evidence="1">
    <location>
        <begin position="642"/>
        <end position="656"/>
    </location>
</feature>
<evidence type="ECO:0000313" key="3">
    <source>
        <dbReference type="Proteomes" id="UP001369736"/>
    </source>
</evidence>
<keyword evidence="3" id="KW-1185">Reference proteome</keyword>
<sequence>MSTPESTSKSTREPTPSLQRLLATWQAWNSRDVIAQAAARAASSGDSERAATLQALLAEQQAPSATPSAMEALAAQHQLASRLDGWRWQTVAAARSEGATWDDIAAATATTPDDAEFTHTVALERAEQAATAAGVAFDRARYRAAIGKGEGDDSTSHDHADAERGAAAAGETTMTEPTNHLTTTTASAGATPDPTVPLAQLSERELIARAEHCDQIAHTGSPADQAAALRDLNATWDEAERRAHGLPAVSVPAQVAGYIGLVREDYDHALAAETATWRRQLDAALQPLEIDPERDLDVDPGEVSTDRPIPTAHDLDADRAKADPEWAWGRYAGRELTITERADRAQSLAQGAGVDVAGYDPDTDIYTDPATGQVVRLDGPQSDPGAASARGEHAAVAAADHEPVGENQAAVGDWDTAAAIAERDGYVVFDPTVAGGFRPLAIAERDTLAGDSPTDRTLTEEPHTPGPRRWTAAEHEAYLDTRPDASTSYNPAAEYGDPDWREPASDDEAAARTTWLAENTAPVSGWRPRPLTAVEDALQDAQERAVLSDRAHDSDPDAWAEYHRLQALEKLAPVPERDALDELPRDEHGELDTLAASDWCRDDDTVLDQPAREATPDSHPETERAATNSVPDADGPDRVRAQLEQARARLAAHDAATGPASYVGSGRNTDSDAGVDEQRREQLARWHDDDRASAPAGAGDTAWDTAGDTGDSGESGDSGDGAPGWYR</sequence>
<feature type="region of interest" description="Disordered" evidence="1">
    <location>
        <begin position="293"/>
        <end position="313"/>
    </location>
</feature>
<feature type="compositionally biased region" description="Low complexity" evidence="1">
    <location>
        <begin position="696"/>
        <end position="709"/>
    </location>
</feature>
<gene>
    <name evidence="2" type="ORF">WCD58_29435</name>
</gene>
<dbReference type="EMBL" id="JBBEGM010000017">
    <property type="protein sequence ID" value="MEJ2865316.1"/>
    <property type="molecule type" value="Genomic_DNA"/>
</dbReference>
<reference evidence="2 3" key="1">
    <citation type="submission" date="2024-03" db="EMBL/GenBank/DDBJ databases">
        <title>Actinomycetospora sp. OC33-EN07, a novel actinomycete isolated from wild orchid (Aerides multiflora).</title>
        <authorList>
            <person name="Suriyachadkun C."/>
        </authorList>
    </citation>
    <scope>NUCLEOTIDE SEQUENCE [LARGE SCALE GENOMIC DNA]</scope>
    <source>
        <strain evidence="2 3">OC33-EN07</strain>
    </source>
</reference>
<organism evidence="2 3">
    <name type="scientific">Actinomycetospora flava</name>
    <dbReference type="NCBI Taxonomy" id="3129232"/>
    <lineage>
        <taxon>Bacteria</taxon>
        <taxon>Bacillati</taxon>
        <taxon>Actinomycetota</taxon>
        <taxon>Actinomycetes</taxon>
        <taxon>Pseudonocardiales</taxon>
        <taxon>Pseudonocardiaceae</taxon>
        <taxon>Actinomycetospora</taxon>
    </lineage>
</organism>
<name>A0ABU8MDP5_9PSEU</name>
<feature type="region of interest" description="Disordered" evidence="1">
    <location>
        <begin position="447"/>
        <end position="468"/>
    </location>
</feature>
<feature type="compositionally biased region" description="Polar residues" evidence="1">
    <location>
        <begin position="174"/>
        <end position="188"/>
    </location>
</feature>
<dbReference type="RefSeq" id="WP_337706691.1">
    <property type="nucleotide sequence ID" value="NZ_JBBEGM010000017.1"/>
</dbReference>
<evidence type="ECO:0000256" key="1">
    <source>
        <dbReference type="SAM" id="MobiDB-lite"/>
    </source>
</evidence>
<feature type="region of interest" description="Disordered" evidence="1">
    <location>
        <begin position="573"/>
        <end position="727"/>
    </location>
</feature>
<proteinExistence type="predicted"/>
<feature type="compositionally biased region" description="Gly residues" evidence="1">
    <location>
        <begin position="716"/>
        <end position="727"/>
    </location>
</feature>
<evidence type="ECO:0000313" key="2">
    <source>
        <dbReference type="EMBL" id="MEJ2865316.1"/>
    </source>
</evidence>
<accession>A0ABU8MDP5</accession>
<feature type="compositionally biased region" description="Basic and acidic residues" evidence="1">
    <location>
        <begin position="599"/>
        <end position="624"/>
    </location>
</feature>
<feature type="region of interest" description="Disordered" evidence="1">
    <location>
        <begin position="482"/>
        <end position="504"/>
    </location>
</feature>
<feature type="compositionally biased region" description="Basic and acidic residues" evidence="1">
    <location>
        <begin position="575"/>
        <end position="591"/>
    </location>
</feature>
<feature type="region of interest" description="Disordered" evidence="1">
    <location>
        <begin position="148"/>
        <end position="196"/>
    </location>
</feature>
<feature type="compositionally biased region" description="Basic and acidic residues" evidence="1">
    <location>
        <begin position="676"/>
        <end position="692"/>
    </location>
</feature>
<protein>
    <submittedName>
        <fullName evidence="2">Uncharacterized protein</fullName>
    </submittedName>
</protein>
<feature type="compositionally biased region" description="Basic and acidic residues" evidence="1">
    <location>
        <begin position="447"/>
        <end position="463"/>
    </location>
</feature>
<comment type="caution">
    <text evidence="2">The sequence shown here is derived from an EMBL/GenBank/DDBJ whole genome shotgun (WGS) entry which is preliminary data.</text>
</comment>
<dbReference type="Proteomes" id="UP001369736">
    <property type="component" value="Unassembled WGS sequence"/>
</dbReference>